<name>A0ABS9DXL0_9PROT</name>
<comment type="caution">
    <text evidence="2">The sequence shown here is derived from an EMBL/GenBank/DDBJ whole genome shotgun (WGS) entry which is preliminary data.</text>
</comment>
<dbReference type="Proteomes" id="UP001521209">
    <property type="component" value="Unassembled WGS sequence"/>
</dbReference>
<protein>
    <submittedName>
        <fullName evidence="2">Uncharacterized protein</fullName>
    </submittedName>
</protein>
<proteinExistence type="predicted"/>
<evidence type="ECO:0000256" key="1">
    <source>
        <dbReference type="SAM" id="SignalP"/>
    </source>
</evidence>
<accession>A0ABS9DXL0</accession>
<dbReference type="EMBL" id="JAKGBZ010000022">
    <property type="protein sequence ID" value="MCF3947409.1"/>
    <property type="molecule type" value="Genomic_DNA"/>
</dbReference>
<keyword evidence="1" id="KW-0732">Signal</keyword>
<evidence type="ECO:0000313" key="3">
    <source>
        <dbReference type="Proteomes" id="UP001521209"/>
    </source>
</evidence>
<evidence type="ECO:0000313" key="2">
    <source>
        <dbReference type="EMBL" id="MCF3947409.1"/>
    </source>
</evidence>
<organism evidence="2 3">
    <name type="scientific">Acidiphilium iwatense</name>
    <dbReference type="NCBI Taxonomy" id="768198"/>
    <lineage>
        <taxon>Bacteria</taxon>
        <taxon>Pseudomonadati</taxon>
        <taxon>Pseudomonadota</taxon>
        <taxon>Alphaproteobacteria</taxon>
        <taxon>Acetobacterales</taxon>
        <taxon>Acidocellaceae</taxon>
        <taxon>Acidiphilium</taxon>
    </lineage>
</organism>
<sequence>MRFYSTLLASGAVALGLAAATIPAHADWHRGDGWQGGWQRQNDNRYYGGWRRQDYNRGGYGWRRRGDNQGDNGWQRDSWRGIGAYASPPPAYYAQPQMSFGITLPIGR</sequence>
<gene>
    <name evidence="2" type="ORF">L2A60_12050</name>
</gene>
<feature type="signal peptide" evidence="1">
    <location>
        <begin position="1"/>
        <end position="26"/>
    </location>
</feature>
<feature type="chain" id="PRO_5045921382" evidence="1">
    <location>
        <begin position="27"/>
        <end position="108"/>
    </location>
</feature>
<keyword evidence="3" id="KW-1185">Reference proteome</keyword>
<reference evidence="2 3" key="1">
    <citation type="submission" date="2022-01" db="EMBL/GenBank/DDBJ databases">
        <authorList>
            <person name="Won M."/>
            <person name="Kim S.-J."/>
            <person name="Kwon S.-W."/>
        </authorList>
    </citation>
    <scope>NUCLEOTIDE SEQUENCE [LARGE SCALE GENOMIC DNA]</scope>
    <source>
        <strain evidence="2 3">KCTC 23505</strain>
    </source>
</reference>